<feature type="transmembrane region" description="Helical" evidence="1">
    <location>
        <begin position="439"/>
        <end position="461"/>
    </location>
</feature>
<feature type="transmembrane region" description="Helical" evidence="1">
    <location>
        <begin position="406"/>
        <end position="427"/>
    </location>
</feature>
<accession>A0ABR8CTF6</accession>
<dbReference type="EMBL" id="JACJRF010000029">
    <property type="protein sequence ID" value="MBD2345770.1"/>
    <property type="molecule type" value="Genomic_DNA"/>
</dbReference>
<feature type="transmembrane region" description="Helical" evidence="1">
    <location>
        <begin position="468"/>
        <end position="490"/>
    </location>
</feature>
<evidence type="ECO:0000313" key="2">
    <source>
        <dbReference type="EMBL" id="MBD2345770.1"/>
    </source>
</evidence>
<feature type="transmembrane region" description="Helical" evidence="1">
    <location>
        <begin position="29"/>
        <end position="47"/>
    </location>
</feature>
<keyword evidence="1" id="KW-0472">Membrane</keyword>
<evidence type="ECO:0000256" key="1">
    <source>
        <dbReference type="SAM" id="Phobius"/>
    </source>
</evidence>
<keyword evidence="1" id="KW-1133">Transmembrane helix</keyword>
<feature type="transmembrane region" description="Helical" evidence="1">
    <location>
        <begin position="206"/>
        <end position="226"/>
    </location>
</feature>
<feature type="transmembrane region" description="Helical" evidence="1">
    <location>
        <begin position="96"/>
        <end position="117"/>
    </location>
</feature>
<gene>
    <name evidence="2" type="ORF">H6G18_16660</name>
</gene>
<keyword evidence="3" id="KW-1185">Reference proteome</keyword>
<name>A0ABR8CTF6_9NOST</name>
<reference evidence="2 3" key="1">
    <citation type="journal article" date="2020" name="ISME J.">
        <title>Comparative genomics reveals insights into cyanobacterial evolution and habitat adaptation.</title>
        <authorList>
            <person name="Chen M.Y."/>
            <person name="Teng W.K."/>
            <person name="Zhao L."/>
            <person name="Hu C.X."/>
            <person name="Zhou Y.K."/>
            <person name="Han B.P."/>
            <person name="Song L.R."/>
            <person name="Shu W.S."/>
        </authorList>
    </citation>
    <scope>NUCLEOTIDE SEQUENCE [LARGE SCALE GENOMIC DNA]</scope>
    <source>
        <strain evidence="2 3">FACHB-260</strain>
    </source>
</reference>
<feature type="transmembrane region" description="Helical" evidence="1">
    <location>
        <begin position="349"/>
        <end position="369"/>
    </location>
</feature>
<sequence>MINNFMYKLGEWNPQLLREIKGRGKVRDILLAVAVSLLGQIVLFMYFQAQLPYHADSSFAYNHKYCKSDTLSEPLQCIFDSYDNVIINWQLWCQDVFSMLSLIGVFILLVGGTFLLINDLATEERRDTLNFVRLSPQPPQSILIGKMLGVPIILYLVLLLAIPFHLWLGLKAQIPLSQIFSFYGILIIAGFFYYSGALLFSLVGTWLGGFQAWLGSGLVLGFLLFTKEALRDSSIVNYPIIIIRLFNPYYFIPHYSKVSQLSRFHWFALPIGASFAITVCFSVLLYLLGTYFIWESLQRCYRDPNSTMLSKKQSYLLTSSFTLITLGCTNWGAAFTEGYYQSSLMKENIAFLMFLDFGLFLYLIAALTPNRQTLQDWSRYRHIYSSQKLDNSKLIKDLIWGEKSPAILAIAINALIAITCLVFFILIVSSPVNDKYKALLALVFAGSLAIIYAALAQLVLLMKNEQRILWANGMLGAVIILPPIVLGLLLSNPSNQSVLWLLSVASPLVILYPGGAYIVTTTMFLALLGHGGILGLILFQITSQLKKFGESATKAILVGN</sequence>
<feature type="transmembrane region" description="Helical" evidence="1">
    <location>
        <begin position="180"/>
        <end position="200"/>
    </location>
</feature>
<proteinExistence type="predicted"/>
<organism evidence="2 3">
    <name type="scientific">Anabaena subtropica FACHB-260</name>
    <dbReference type="NCBI Taxonomy" id="2692884"/>
    <lineage>
        <taxon>Bacteria</taxon>
        <taxon>Bacillati</taxon>
        <taxon>Cyanobacteriota</taxon>
        <taxon>Cyanophyceae</taxon>
        <taxon>Nostocales</taxon>
        <taxon>Nostocaceae</taxon>
        <taxon>Anabaena</taxon>
    </lineage>
</organism>
<feature type="transmembrane region" description="Helical" evidence="1">
    <location>
        <begin position="510"/>
        <end position="539"/>
    </location>
</feature>
<protein>
    <recommendedName>
        <fullName evidence="4">ABC transporter permease</fullName>
    </recommendedName>
</protein>
<feature type="transmembrane region" description="Helical" evidence="1">
    <location>
        <begin position="264"/>
        <end position="294"/>
    </location>
</feature>
<feature type="transmembrane region" description="Helical" evidence="1">
    <location>
        <begin position="315"/>
        <end position="334"/>
    </location>
</feature>
<keyword evidence="1" id="KW-0812">Transmembrane</keyword>
<comment type="caution">
    <text evidence="2">The sequence shown here is derived from an EMBL/GenBank/DDBJ whole genome shotgun (WGS) entry which is preliminary data.</text>
</comment>
<evidence type="ECO:0000313" key="3">
    <source>
        <dbReference type="Proteomes" id="UP000607281"/>
    </source>
</evidence>
<feature type="transmembrane region" description="Helical" evidence="1">
    <location>
        <begin position="148"/>
        <end position="168"/>
    </location>
</feature>
<dbReference type="Proteomes" id="UP000607281">
    <property type="component" value="Unassembled WGS sequence"/>
</dbReference>
<evidence type="ECO:0008006" key="4">
    <source>
        <dbReference type="Google" id="ProtNLM"/>
    </source>
</evidence>